<feature type="compositionally biased region" description="Polar residues" evidence="2">
    <location>
        <begin position="561"/>
        <end position="573"/>
    </location>
</feature>
<dbReference type="PANTHER" id="PTHR13356:SF0">
    <property type="entry name" value="SOSS COMPLEX SUBUNIT B HOMOLOG"/>
    <property type="match status" value="1"/>
</dbReference>
<dbReference type="SMART" id="SM00950">
    <property type="entry name" value="Piwi"/>
    <property type="match status" value="1"/>
</dbReference>
<evidence type="ECO:0000256" key="1">
    <source>
        <dbReference type="ARBA" id="ARBA00023125"/>
    </source>
</evidence>
<keyword evidence="1" id="KW-0238">DNA-binding</keyword>
<dbReference type="GO" id="GO:0003677">
    <property type="term" value="F:DNA binding"/>
    <property type="evidence" value="ECO:0007669"/>
    <property type="project" value="UniProtKB-KW"/>
</dbReference>
<dbReference type="GeneID" id="13453991"/>
<dbReference type="InterPro" id="IPR012337">
    <property type="entry name" value="RNaseH-like_sf"/>
</dbReference>
<organism evidence="4 5">
    <name type="scientific">Leishmania mexicana (strain MHOM/GT/2001/U1103)</name>
    <dbReference type="NCBI Taxonomy" id="929439"/>
    <lineage>
        <taxon>Eukaryota</taxon>
        <taxon>Discoba</taxon>
        <taxon>Euglenozoa</taxon>
        <taxon>Kinetoplastea</taxon>
        <taxon>Metakinetoplastina</taxon>
        <taxon>Trypanosomatida</taxon>
        <taxon>Trypanosomatidae</taxon>
        <taxon>Leishmaniinae</taxon>
        <taxon>Leishmania</taxon>
    </lineage>
</organism>
<feature type="region of interest" description="Disordered" evidence="2">
    <location>
        <begin position="49"/>
        <end position="110"/>
    </location>
</feature>
<dbReference type="InterPro" id="IPR051231">
    <property type="entry name" value="SOSS-B"/>
</dbReference>
<keyword evidence="5" id="KW-1185">Reference proteome</keyword>
<dbReference type="SUPFAM" id="SSF53098">
    <property type="entry name" value="Ribonuclease H-like"/>
    <property type="match status" value="1"/>
</dbReference>
<feature type="region of interest" description="Disordered" evidence="2">
    <location>
        <begin position="671"/>
        <end position="694"/>
    </location>
</feature>
<dbReference type="RefSeq" id="XP_003875281.1">
    <property type="nucleotide sequence ID" value="XM_003875232.1"/>
</dbReference>
<feature type="domain" description="Piwi" evidence="3">
    <location>
        <begin position="905"/>
        <end position="1228"/>
    </location>
</feature>
<dbReference type="OMA" id="RWLKVEC"/>
<protein>
    <submittedName>
        <fullName evidence="4">Argonaut-like protein</fullName>
    </submittedName>
</protein>
<gene>
    <name evidence="4" type="ORF">LMXM_21_0410</name>
</gene>
<name>E9AV08_LEIMU</name>
<dbReference type="AlphaFoldDB" id="E9AV08"/>
<dbReference type="Proteomes" id="UP000007259">
    <property type="component" value="Chromosome 21"/>
</dbReference>
<dbReference type="InterPro" id="IPR003165">
    <property type="entry name" value="Piwi"/>
</dbReference>
<evidence type="ECO:0000256" key="2">
    <source>
        <dbReference type="SAM" id="MobiDB-lite"/>
    </source>
</evidence>
<dbReference type="PANTHER" id="PTHR13356">
    <property type="entry name" value="OB FOLD NUCLEIC ACID BINDING PROTEIN-RELATED"/>
    <property type="match status" value="1"/>
</dbReference>
<dbReference type="EMBL" id="FR799574">
    <property type="protein sequence ID" value="CBZ26789.1"/>
    <property type="molecule type" value="Genomic_DNA"/>
</dbReference>
<dbReference type="GO" id="GO:0044818">
    <property type="term" value="P:mitotic G2/M transition checkpoint"/>
    <property type="evidence" value="ECO:0007669"/>
    <property type="project" value="TreeGrafter"/>
</dbReference>
<sequence length="1249" mass="134292">MWSLLRSSPVVAPSVLAAAAAERQRRYSVCGISRGTTVIHVSLRHYHGYSDGQRTPHGQRSASSAPATDSRGRRDYVPVRSSSAPPQHHPSQDGQLQQCRGQQQRGTSLAAAEAASTGLATACSTFWSQSVKHVSAATLKRQHAFERAQDKKSRFLVRRSIRDDGAISNLFPLNFCVADASHSDSHRGAPPTGTHFYIYEVYVTRLAAPQRGGSAARGSPSPPGAGARGKDRAGAAATATAIGGVQAGGLASVERRVSPGRAWRAVERFLRHKYAGAAAALLPPLVQLSSKVYAAAPLPADALVLPRAYFDIGWQTAVLRLQRRCHFTELPPSELQMLLNKIVPEVARTSHREQRQKVGATPAFLEVVREKTGKLVCTTQGVSAGGLRLYQGALVQAIFVDSSAALDPNAADTREDQVAGETHTCSLASAKTGASSGAKSPIDAGACPIATRHLGDTPVGLTDTAAAVHFQVVAFLRPFAYRGTHAESYRIRDASGVYLASLWAPAQPRSLTVGAVYAAAPVRIREFAERGNARLIEFLDDTTLTLLSARTATPSASLSSGTAMAQSFSPRSGSGNGGATPKASRLPGQLSLKIDTKGTIASEVSLWEEVLQHFGHGPYDEAAQQRIRKSVQGIPVVISYSLRQSIVRDVRFDGDALLAAVSHTHDLAAAKEGRGQSVGAGAPHSSSPNDDAVADNRAREGLSAPMLCVREPRLLPLMPHLDSQQPCAILVDHTIVPLQVLHCCFDPRMRSWQDIGVSALSLMPQQRAALLESVRALLANGLQRWGIDLSANPYRTKALSLLPAPMKCVVPQRRPVTGFANPAVVAFPTTIVVIGVTGPRCTAEQSRRISLTAQHLAHYFRTRFVATLADESTAVQYVHEQLMCTPAAVAAPTGQPTASLRDPNASVILITNEVDTRATRWLKVECMCRGAHFIAIPASSNPRKLNLVGAQLRLRIATQFELNPLRGVDLRKELPVLGHRHVLIIGVDSCHTNTHSVGTIVGILSTPTENKLLPYFWRHDARGRETQHVAKHFRGILAGAVALSGRVDEVVVFQDGDIFSELVGVKEELTTQVPNCGLTFMCLHKRCNVRFMHASPGQGGSMATRSQASDAASASDDVEKADRDTNDLREDNSLHNLVKGVVIPALAPVPLDHQLAANSFYLQAHESSMSTARIVQYTVHHVSPSLDVTDVQQIANIMANVLAPQATKLPMSTRCAHRLADQAERLLDAVPQLTADMIPQPLCNRLWFL</sequence>
<dbReference type="InterPro" id="IPR036397">
    <property type="entry name" value="RNaseH_sf"/>
</dbReference>
<feature type="compositionally biased region" description="Polar residues" evidence="2">
    <location>
        <begin position="52"/>
        <end position="67"/>
    </location>
</feature>
<feature type="region of interest" description="Disordered" evidence="2">
    <location>
        <begin position="1096"/>
        <end position="1128"/>
    </location>
</feature>
<evidence type="ECO:0000313" key="5">
    <source>
        <dbReference type="Proteomes" id="UP000007259"/>
    </source>
</evidence>
<dbReference type="FunFam" id="3.30.420.10:FF:000201">
    <property type="entry name" value="Piwi-like protein 1"/>
    <property type="match status" value="1"/>
</dbReference>
<dbReference type="VEuPathDB" id="TriTrypDB:LmxM.21.0410"/>
<dbReference type="PhylomeDB" id="E9AV08"/>
<accession>E9AV08</accession>
<dbReference type="Gene3D" id="3.30.420.10">
    <property type="entry name" value="Ribonuclease H-like superfamily/Ribonuclease H"/>
    <property type="match status" value="1"/>
</dbReference>
<dbReference type="GO" id="GO:0010212">
    <property type="term" value="P:response to ionizing radiation"/>
    <property type="evidence" value="ECO:0007669"/>
    <property type="project" value="TreeGrafter"/>
</dbReference>
<dbReference type="KEGG" id="lmi:LMXM_21_0410"/>
<reference evidence="4 5" key="1">
    <citation type="journal article" date="2011" name="Genome Res.">
        <title>Chromosome and gene copy number variation allow major structural change between species and strains of Leishmania.</title>
        <authorList>
            <person name="Rogers M.B."/>
            <person name="Hilley J.D."/>
            <person name="Dickens N.J."/>
            <person name="Wilkes J."/>
            <person name="Bates P.A."/>
            <person name="Depledge D.P."/>
            <person name="Harris D."/>
            <person name="Her Y."/>
            <person name="Herzyk P."/>
            <person name="Imamura H."/>
            <person name="Otto T.D."/>
            <person name="Sanders M."/>
            <person name="Seeger K."/>
            <person name="Dujardin J.C."/>
            <person name="Berriman M."/>
            <person name="Smith D.F."/>
            <person name="Hertz-Fowler C."/>
            <person name="Mottram J.C."/>
        </authorList>
    </citation>
    <scope>NUCLEOTIDE SEQUENCE [LARGE SCALE GENOMIC DNA]</scope>
    <source>
        <strain evidence="4 5">MHOM/GT/2001/U1103</strain>
    </source>
</reference>
<dbReference type="GO" id="GO:0000724">
    <property type="term" value="P:double-strand break repair via homologous recombination"/>
    <property type="evidence" value="ECO:0007669"/>
    <property type="project" value="TreeGrafter"/>
</dbReference>
<dbReference type="GO" id="GO:0070876">
    <property type="term" value="C:SOSS complex"/>
    <property type="evidence" value="ECO:0007669"/>
    <property type="project" value="TreeGrafter"/>
</dbReference>
<dbReference type="OrthoDB" id="272560at2759"/>
<feature type="region of interest" description="Disordered" evidence="2">
    <location>
        <begin position="211"/>
        <end position="233"/>
    </location>
</feature>
<feature type="compositionally biased region" description="Low complexity" evidence="2">
    <location>
        <begin position="92"/>
        <end position="110"/>
    </location>
</feature>
<evidence type="ECO:0000313" key="4">
    <source>
        <dbReference type="EMBL" id="CBZ26789.1"/>
    </source>
</evidence>
<feature type="region of interest" description="Disordered" evidence="2">
    <location>
        <begin position="557"/>
        <end position="587"/>
    </location>
</feature>
<dbReference type="Pfam" id="PF02171">
    <property type="entry name" value="Piwi"/>
    <property type="match status" value="1"/>
</dbReference>
<proteinExistence type="predicted"/>
<evidence type="ECO:0000259" key="3">
    <source>
        <dbReference type="SMART" id="SM00950"/>
    </source>
</evidence>
<feature type="compositionally biased region" description="Basic and acidic residues" evidence="2">
    <location>
        <begin position="1117"/>
        <end position="1128"/>
    </location>
</feature>